<sequence>MTKCQLYSQEKVDALFARPGMNWSTAFTIFVRQSLRDGGIPFRITLDHPNRETIAAMRKADQIAKDPAVKGHDDLDALPRNLEK</sequence>
<protein>
    <submittedName>
        <fullName evidence="1">Type II toxin-antitoxin system RelB/DinJ family antitoxin</fullName>
    </submittedName>
</protein>
<dbReference type="RefSeq" id="WP_186504424.1">
    <property type="nucleotide sequence ID" value="NZ_JACOGK010000045.1"/>
</dbReference>
<dbReference type="Proteomes" id="UP000606870">
    <property type="component" value="Unassembled WGS sequence"/>
</dbReference>
<accession>A0ABR6VKN6</accession>
<dbReference type="EMBL" id="JACOGK010000045">
    <property type="protein sequence ID" value="MBC3537852.1"/>
    <property type="molecule type" value="Genomic_DNA"/>
</dbReference>
<dbReference type="InterPro" id="IPR013321">
    <property type="entry name" value="Arc_rbn_hlx_hlx"/>
</dbReference>
<gene>
    <name evidence="1" type="ORF">H8J70_11435</name>
</gene>
<dbReference type="InterPro" id="IPR007337">
    <property type="entry name" value="RelB/DinJ"/>
</dbReference>
<comment type="caution">
    <text evidence="1">The sequence shown here is derived from an EMBL/GenBank/DDBJ whole genome shotgun (WGS) entry which is preliminary data.</text>
</comment>
<keyword evidence="2" id="KW-1185">Reference proteome</keyword>
<evidence type="ECO:0000313" key="2">
    <source>
        <dbReference type="Proteomes" id="UP000606870"/>
    </source>
</evidence>
<dbReference type="Gene3D" id="1.10.1220.10">
    <property type="entry name" value="Met repressor-like"/>
    <property type="match status" value="1"/>
</dbReference>
<reference evidence="1 2" key="1">
    <citation type="submission" date="2020-08" db="EMBL/GenBank/DDBJ databases">
        <authorList>
            <person name="Liu C."/>
            <person name="Sun Q."/>
        </authorList>
    </citation>
    <scope>NUCLEOTIDE SEQUENCE [LARGE SCALE GENOMIC DNA]</scope>
    <source>
        <strain evidence="1 2">NSJ-59</strain>
    </source>
</reference>
<dbReference type="Pfam" id="PF04221">
    <property type="entry name" value="RelB"/>
    <property type="match status" value="1"/>
</dbReference>
<evidence type="ECO:0000313" key="1">
    <source>
        <dbReference type="EMBL" id="MBC3537852.1"/>
    </source>
</evidence>
<organism evidence="1 2">
    <name type="scientific">Megasphaera hominis</name>
    <dbReference type="NCBI Taxonomy" id="159836"/>
    <lineage>
        <taxon>Bacteria</taxon>
        <taxon>Bacillati</taxon>
        <taxon>Bacillota</taxon>
        <taxon>Negativicutes</taxon>
        <taxon>Veillonellales</taxon>
        <taxon>Veillonellaceae</taxon>
        <taxon>Megasphaera</taxon>
    </lineage>
</organism>
<name>A0ABR6VKN6_9FIRM</name>
<proteinExistence type="predicted"/>